<gene>
    <name evidence="1" type="ORF">BDN72DRAFT_857404</name>
</gene>
<proteinExistence type="predicted"/>
<organism evidence="1 2">
    <name type="scientific">Pluteus cervinus</name>
    <dbReference type="NCBI Taxonomy" id="181527"/>
    <lineage>
        <taxon>Eukaryota</taxon>
        <taxon>Fungi</taxon>
        <taxon>Dikarya</taxon>
        <taxon>Basidiomycota</taxon>
        <taxon>Agaricomycotina</taxon>
        <taxon>Agaricomycetes</taxon>
        <taxon>Agaricomycetidae</taxon>
        <taxon>Agaricales</taxon>
        <taxon>Pluteineae</taxon>
        <taxon>Pluteaceae</taxon>
        <taxon>Pluteus</taxon>
    </lineage>
</organism>
<evidence type="ECO:0000313" key="2">
    <source>
        <dbReference type="Proteomes" id="UP000308600"/>
    </source>
</evidence>
<evidence type="ECO:0000313" key="1">
    <source>
        <dbReference type="EMBL" id="TFK69879.1"/>
    </source>
</evidence>
<protein>
    <submittedName>
        <fullName evidence="1">Uncharacterized protein</fullName>
    </submittedName>
</protein>
<name>A0ACD3AW08_9AGAR</name>
<accession>A0ACD3AW08</accession>
<sequence>MIRQAGKESQKKEEEYEVNEERGVTSSNRAVKSLLEESWRQRWVLLSSAFNGIACWREMEEEKEWERTAREDNQLRTWAGTSKFDYDHRNIRHLTLGLEIIDTAEAATATVEAPKPVDPHVAEPTLVETMLRTLNRRYPSQLDNVDTTAKSCSLFYKMLIYVLSMPILITSRCELFQTWISFNDLVSTVKRYGQVM</sequence>
<keyword evidence="2" id="KW-1185">Reference proteome</keyword>
<reference evidence="1 2" key="1">
    <citation type="journal article" date="2019" name="Nat. Ecol. Evol.">
        <title>Megaphylogeny resolves global patterns of mushroom evolution.</title>
        <authorList>
            <person name="Varga T."/>
            <person name="Krizsan K."/>
            <person name="Foldi C."/>
            <person name="Dima B."/>
            <person name="Sanchez-Garcia M."/>
            <person name="Sanchez-Ramirez S."/>
            <person name="Szollosi G.J."/>
            <person name="Szarkandi J.G."/>
            <person name="Papp V."/>
            <person name="Albert L."/>
            <person name="Andreopoulos W."/>
            <person name="Angelini C."/>
            <person name="Antonin V."/>
            <person name="Barry K.W."/>
            <person name="Bougher N.L."/>
            <person name="Buchanan P."/>
            <person name="Buyck B."/>
            <person name="Bense V."/>
            <person name="Catcheside P."/>
            <person name="Chovatia M."/>
            <person name="Cooper J."/>
            <person name="Damon W."/>
            <person name="Desjardin D."/>
            <person name="Finy P."/>
            <person name="Geml J."/>
            <person name="Haridas S."/>
            <person name="Hughes K."/>
            <person name="Justo A."/>
            <person name="Karasinski D."/>
            <person name="Kautmanova I."/>
            <person name="Kiss B."/>
            <person name="Kocsube S."/>
            <person name="Kotiranta H."/>
            <person name="LaButti K.M."/>
            <person name="Lechner B.E."/>
            <person name="Liimatainen K."/>
            <person name="Lipzen A."/>
            <person name="Lukacs Z."/>
            <person name="Mihaltcheva S."/>
            <person name="Morgado L.N."/>
            <person name="Niskanen T."/>
            <person name="Noordeloos M.E."/>
            <person name="Ohm R.A."/>
            <person name="Ortiz-Santana B."/>
            <person name="Ovrebo C."/>
            <person name="Racz N."/>
            <person name="Riley R."/>
            <person name="Savchenko A."/>
            <person name="Shiryaev A."/>
            <person name="Soop K."/>
            <person name="Spirin V."/>
            <person name="Szebenyi C."/>
            <person name="Tomsovsky M."/>
            <person name="Tulloss R.E."/>
            <person name="Uehling J."/>
            <person name="Grigoriev I.V."/>
            <person name="Vagvolgyi C."/>
            <person name="Papp T."/>
            <person name="Martin F.M."/>
            <person name="Miettinen O."/>
            <person name="Hibbett D.S."/>
            <person name="Nagy L.G."/>
        </authorList>
    </citation>
    <scope>NUCLEOTIDE SEQUENCE [LARGE SCALE GENOMIC DNA]</scope>
    <source>
        <strain evidence="1 2">NL-1719</strain>
    </source>
</reference>
<dbReference type="EMBL" id="ML208323">
    <property type="protein sequence ID" value="TFK69879.1"/>
    <property type="molecule type" value="Genomic_DNA"/>
</dbReference>
<dbReference type="Proteomes" id="UP000308600">
    <property type="component" value="Unassembled WGS sequence"/>
</dbReference>